<accession>A0AA36EIN9</accession>
<protein>
    <recommendedName>
        <fullName evidence="5">AUGMIN subunit 8</fullName>
    </recommendedName>
</protein>
<feature type="region of interest" description="Disordered" evidence="2">
    <location>
        <begin position="1"/>
        <end position="85"/>
    </location>
</feature>
<dbReference type="PANTHER" id="PTHR31807:SF47">
    <property type="entry name" value="QWRF FAMILY PROTEIN"/>
    <property type="match status" value="1"/>
</dbReference>
<dbReference type="Proteomes" id="UP001177003">
    <property type="component" value="Chromosome 8"/>
</dbReference>
<dbReference type="GO" id="GO:0005737">
    <property type="term" value="C:cytoplasm"/>
    <property type="evidence" value="ECO:0007669"/>
    <property type="project" value="TreeGrafter"/>
</dbReference>
<feature type="compositionally biased region" description="Polar residues" evidence="2">
    <location>
        <begin position="223"/>
        <end position="238"/>
    </location>
</feature>
<dbReference type="PANTHER" id="PTHR31807">
    <property type="entry name" value="AUGMIN FAMILY MEMBER"/>
    <property type="match status" value="1"/>
</dbReference>
<feature type="region of interest" description="Disordered" evidence="2">
    <location>
        <begin position="125"/>
        <end position="238"/>
    </location>
</feature>
<dbReference type="GO" id="GO:0051225">
    <property type="term" value="P:spindle assembly"/>
    <property type="evidence" value="ECO:0007669"/>
    <property type="project" value="TreeGrafter"/>
</dbReference>
<sequence>MDVCESNQASETRKIKNNGRIHRDVNSRYKSPTPRRFPSPNTKTTVTTSTSAPISKRAVSAGRRQPPAAATPPSPPSPSTPVHDSSIYTELGARKASGSSKLPESLWPSRMRSLNVAFQSTAFSMPISKKEKPPPQAMFDRTLKPSSNVGHKPTVTPPSPPPTYRKATPERNRSPLKGKNTIDHLENSKPFDRFDHHRWPNRTGSSNVLTKNIDPPDHEPVTPKSTNGNSRKPSSLSYNPHRIANLFSEKNAIRSPSPIKSSGIIISRGVSPSRTRVLISPPPPPPAAARGASPSRGVSSSTPTPSTQLRNSNTVSVLTFIADIKKGKKVANRIEDAHNLRLLYNRQVQWRFVNAGAEATLNSQKLTAERSLLNAQRTTSRLQDSVTAKRVNINQMKLQLKLYLILMTQTGYLNQWCSIERDHNFALHGAIEDLKASTLRLPVTGWATANIQSVKSAVYSAIQVMQSIGSSLQSTLSRLEGTNWVVSELATVASQERALLDQCEALLTCASSLQVEEYTLRTHLIQLKQDLKSL</sequence>
<keyword evidence="4" id="KW-1185">Reference proteome</keyword>
<evidence type="ECO:0000313" key="3">
    <source>
        <dbReference type="EMBL" id="CAI9298271.1"/>
    </source>
</evidence>
<feature type="compositionally biased region" description="Polar residues" evidence="2">
    <location>
        <begin position="1"/>
        <end position="10"/>
    </location>
</feature>
<gene>
    <name evidence="3" type="ORF">LSALG_LOCUS37045</name>
</gene>
<evidence type="ECO:0008006" key="5">
    <source>
        <dbReference type="Google" id="ProtNLM"/>
    </source>
</evidence>
<dbReference type="InterPro" id="IPR007573">
    <property type="entry name" value="QWRF"/>
</dbReference>
<dbReference type="Pfam" id="PF04484">
    <property type="entry name" value="QWRF"/>
    <property type="match status" value="1"/>
</dbReference>
<evidence type="ECO:0000256" key="1">
    <source>
        <dbReference type="ARBA" id="ARBA00010016"/>
    </source>
</evidence>
<organism evidence="3 4">
    <name type="scientific">Lactuca saligna</name>
    <name type="common">Willowleaf lettuce</name>
    <dbReference type="NCBI Taxonomy" id="75948"/>
    <lineage>
        <taxon>Eukaryota</taxon>
        <taxon>Viridiplantae</taxon>
        <taxon>Streptophyta</taxon>
        <taxon>Embryophyta</taxon>
        <taxon>Tracheophyta</taxon>
        <taxon>Spermatophyta</taxon>
        <taxon>Magnoliopsida</taxon>
        <taxon>eudicotyledons</taxon>
        <taxon>Gunneridae</taxon>
        <taxon>Pentapetalae</taxon>
        <taxon>asterids</taxon>
        <taxon>campanulids</taxon>
        <taxon>Asterales</taxon>
        <taxon>Asteraceae</taxon>
        <taxon>Cichorioideae</taxon>
        <taxon>Cichorieae</taxon>
        <taxon>Lactucinae</taxon>
        <taxon>Lactuca</taxon>
    </lineage>
</organism>
<comment type="similarity">
    <text evidence="1">Belongs to the QWRF family.</text>
</comment>
<feature type="compositionally biased region" description="Low complexity" evidence="2">
    <location>
        <begin position="38"/>
        <end position="55"/>
    </location>
</feature>
<feature type="region of interest" description="Disordered" evidence="2">
    <location>
        <begin position="275"/>
        <end position="310"/>
    </location>
</feature>
<evidence type="ECO:0000256" key="2">
    <source>
        <dbReference type="SAM" id="MobiDB-lite"/>
    </source>
</evidence>
<evidence type="ECO:0000313" key="4">
    <source>
        <dbReference type="Proteomes" id="UP001177003"/>
    </source>
</evidence>
<feature type="compositionally biased region" description="Low complexity" evidence="2">
    <location>
        <begin position="288"/>
        <end position="306"/>
    </location>
</feature>
<name>A0AA36EIN9_LACSI</name>
<feature type="compositionally biased region" description="Pro residues" evidence="2">
    <location>
        <begin position="69"/>
        <end position="79"/>
    </location>
</feature>
<proteinExistence type="inferred from homology"/>
<dbReference type="AlphaFoldDB" id="A0AA36EIN9"/>
<feature type="compositionally biased region" description="Basic and acidic residues" evidence="2">
    <location>
        <begin position="180"/>
        <end position="198"/>
    </location>
</feature>
<dbReference type="EMBL" id="OX465084">
    <property type="protein sequence ID" value="CAI9298271.1"/>
    <property type="molecule type" value="Genomic_DNA"/>
</dbReference>
<dbReference type="GO" id="GO:0005880">
    <property type="term" value="C:nuclear microtubule"/>
    <property type="evidence" value="ECO:0007669"/>
    <property type="project" value="TreeGrafter"/>
</dbReference>
<reference evidence="3" key="1">
    <citation type="submission" date="2023-04" db="EMBL/GenBank/DDBJ databases">
        <authorList>
            <person name="Vijverberg K."/>
            <person name="Xiong W."/>
            <person name="Schranz E."/>
        </authorList>
    </citation>
    <scope>NUCLEOTIDE SEQUENCE</scope>
</reference>
<dbReference type="GO" id="GO:0008017">
    <property type="term" value="F:microtubule binding"/>
    <property type="evidence" value="ECO:0007669"/>
    <property type="project" value="TreeGrafter"/>
</dbReference>